<name>A0A4V3FIW3_9ACTN</name>
<proteinExistence type="predicted"/>
<feature type="transmembrane region" description="Helical" evidence="1">
    <location>
        <begin position="26"/>
        <end position="47"/>
    </location>
</feature>
<evidence type="ECO:0000313" key="2">
    <source>
        <dbReference type="EMBL" id="TDU83913.1"/>
    </source>
</evidence>
<gene>
    <name evidence="2" type="ORF">EV138_6377</name>
</gene>
<protein>
    <submittedName>
        <fullName evidence="2">Uncharacterized protein</fullName>
    </submittedName>
</protein>
<keyword evidence="1" id="KW-0472">Membrane</keyword>
<evidence type="ECO:0000256" key="1">
    <source>
        <dbReference type="SAM" id="Phobius"/>
    </source>
</evidence>
<feature type="transmembrane region" description="Helical" evidence="1">
    <location>
        <begin position="98"/>
        <end position="120"/>
    </location>
</feature>
<dbReference type="OrthoDB" id="4212508at2"/>
<dbReference type="Proteomes" id="UP000295151">
    <property type="component" value="Unassembled WGS sequence"/>
</dbReference>
<feature type="transmembrane region" description="Helical" evidence="1">
    <location>
        <begin position="53"/>
        <end position="77"/>
    </location>
</feature>
<dbReference type="RefSeq" id="WP_133983505.1">
    <property type="nucleotide sequence ID" value="NZ_SOCE01000002.1"/>
</dbReference>
<keyword evidence="1" id="KW-0812">Transmembrane</keyword>
<reference evidence="2 3" key="1">
    <citation type="submission" date="2019-03" db="EMBL/GenBank/DDBJ databases">
        <title>Genomic Encyclopedia of Type Strains, Phase III (KMG-III): the genomes of soil and plant-associated and newly described type strains.</title>
        <authorList>
            <person name="Whitman W."/>
        </authorList>
    </citation>
    <scope>NUCLEOTIDE SEQUENCE [LARGE SCALE GENOMIC DNA]</scope>
    <source>
        <strain evidence="2 3">VKM Ac-2575</strain>
    </source>
</reference>
<accession>A0A4V3FIW3</accession>
<organism evidence="2 3">
    <name type="scientific">Kribbella voronezhensis</name>
    <dbReference type="NCBI Taxonomy" id="2512212"/>
    <lineage>
        <taxon>Bacteria</taxon>
        <taxon>Bacillati</taxon>
        <taxon>Actinomycetota</taxon>
        <taxon>Actinomycetes</taxon>
        <taxon>Propionibacteriales</taxon>
        <taxon>Kribbellaceae</taxon>
        <taxon>Kribbella</taxon>
    </lineage>
</organism>
<feature type="transmembrane region" description="Helical" evidence="1">
    <location>
        <begin position="196"/>
        <end position="215"/>
    </location>
</feature>
<feature type="transmembrane region" description="Helical" evidence="1">
    <location>
        <begin position="126"/>
        <end position="151"/>
    </location>
</feature>
<dbReference type="EMBL" id="SOCE01000002">
    <property type="protein sequence ID" value="TDU83913.1"/>
    <property type="molecule type" value="Genomic_DNA"/>
</dbReference>
<feature type="transmembrane region" description="Helical" evidence="1">
    <location>
        <begin position="172"/>
        <end position="190"/>
    </location>
</feature>
<keyword evidence="1" id="KW-1133">Transmembrane helix</keyword>
<sequence length="225" mass="23420">MIASPLSRVNVRADAWDLLWSFAHRVLAVNLVLALAGSPLMLALGAVDAPLRYPLFFGLLALPLGPAAAGAFAYFALDDPRPPVTALLRLVLSFSRRALAVTFIAAALTGVLLSDLKVLAGRPPGAAVVPLLVVLLVLVLATSLTALVLVGTRPELRVRALLRLAVYTGVRGWPLSLLSLGVLAVALVIVSQVPVAGLAVVPGCALWVVATNSSFQLRHLSAPPS</sequence>
<keyword evidence="3" id="KW-1185">Reference proteome</keyword>
<comment type="caution">
    <text evidence="2">The sequence shown here is derived from an EMBL/GenBank/DDBJ whole genome shotgun (WGS) entry which is preliminary data.</text>
</comment>
<evidence type="ECO:0000313" key="3">
    <source>
        <dbReference type="Proteomes" id="UP000295151"/>
    </source>
</evidence>
<dbReference type="AlphaFoldDB" id="A0A4V3FIW3"/>